<sequence>MREHARANRAISRQNDMAESGMLQPGRSNARVDPDAPSAYQLQAAVDRGGHRNRWVPLRSTLVHITAPEAGRWAPRNLESPIQQGYA</sequence>
<dbReference type="Proteomes" id="UP000033618">
    <property type="component" value="Unassembled WGS sequence"/>
</dbReference>
<name>A0A0F5K5T4_9BURK</name>
<keyword evidence="3" id="KW-1185">Reference proteome</keyword>
<dbReference type="AlphaFoldDB" id="A0A0F5K5T4"/>
<dbReference type="STRING" id="28092.WM40_02545"/>
<dbReference type="EMBL" id="LAQU01000002">
    <property type="protein sequence ID" value="KKB64897.1"/>
    <property type="molecule type" value="Genomic_DNA"/>
</dbReference>
<evidence type="ECO:0000313" key="3">
    <source>
        <dbReference type="Proteomes" id="UP000033618"/>
    </source>
</evidence>
<organism evidence="2 3">
    <name type="scientific">Robbsia andropogonis</name>
    <dbReference type="NCBI Taxonomy" id="28092"/>
    <lineage>
        <taxon>Bacteria</taxon>
        <taxon>Pseudomonadati</taxon>
        <taxon>Pseudomonadota</taxon>
        <taxon>Betaproteobacteria</taxon>
        <taxon>Burkholderiales</taxon>
        <taxon>Burkholderiaceae</taxon>
        <taxon>Robbsia</taxon>
    </lineage>
</organism>
<evidence type="ECO:0000313" key="2">
    <source>
        <dbReference type="EMBL" id="KKB64897.1"/>
    </source>
</evidence>
<comment type="caution">
    <text evidence="2">The sequence shown here is derived from an EMBL/GenBank/DDBJ whole genome shotgun (WGS) entry which is preliminary data.</text>
</comment>
<reference evidence="2 3" key="1">
    <citation type="submission" date="2015-03" db="EMBL/GenBank/DDBJ databases">
        <title>Draft Genome Sequence of Burkholderia andropogonis type strain ICMP2807, isolated from Sorghum bicolor.</title>
        <authorList>
            <person name="Lopes-Santos L."/>
            <person name="Castro D.B."/>
            <person name="Ottoboni L.M."/>
            <person name="Park D."/>
            <person name="Weirc B.S."/>
            <person name="Destefano S.A."/>
        </authorList>
    </citation>
    <scope>NUCLEOTIDE SEQUENCE [LARGE SCALE GENOMIC DNA]</scope>
    <source>
        <strain evidence="2 3">ICMP2807</strain>
    </source>
</reference>
<feature type="region of interest" description="Disordered" evidence="1">
    <location>
        <begin position="1"/>
        <end position="34"/>
    </location>
</feature>
<protein>
    <submittedName>
        <fullName evidence="2">Uncharacterized protein</fullName>
    </submittedName>
</protein>
<gene>
    <name evidence="2" type="ORF">WM40_02545</name>
</gene>
<proteinExistence type="predicted"/>
<accession>A0A0F5K5T4</accession>
<evidence type="ECO:0000256" key="1">
    <source>
        <dbReference type="SAM" id="MobiDB-lite"/>
    </source>
</evidence>